<dbReference type="InterPro" id="IPR015421">
    <property type="entry name" value="PyrdxlP-dep_Trfase_major"/>
</dbReference>
<dbReference type="EMBL" id="KV453841">
    <property type="protein sequence ID" value="ODV91947.1"/>
    <property type="molecule type" value="Genomic_DNA"/>
</dbReference>
<keyword evidence="16" id="KW-1185">Reference proteome</keyword>
<evidence type="ECO:0000256" key="9">
    <source>
        <dbReference type="ARBA" id="ARBA00022898"/>
    </source>
</evidence>
<dbReference type="CDD" id="cd00378">
    <property type="entry name" value="SHMT"/>
    <property type="match status" value="1"/>
</dbReference>
<evidence type="ECO:0000259" key="14">
    <source>
        <dbReference type="Pfam" id="PF00464"/>
    </source>
</evidence>
<evidence type="ECO:0000256" key="6">
    <source>
        <dbReference type="ARBA" id="ARBA00006376"/>
    </source>
</evidence>
<keyword evidence="11" id="KW-0496">Mitochondrion</keyword>
<dbReference type="PANTHER" id="PTHR11680:SF57">
    <property type="entry name" value="SERINE HYDROXYMETHYLTRANSFERASE, MITOCHONDRIAL"/>
    <property type="match status" value="1"/>
</dbReference>
<evidence type="ECO:0000256" key="5">
    <source>
        <dbReference type="ARBA" id="ARBA00004777"/>
    </source>
</evidence>
<dbReference type="NCBIfam" id="NF000586">
    <property type="entry name" value="PRK00011.1"/>
    <property type="match status" value="1"/>
</dbReference>
<dbReference type="HAMAP" id="MF_00051">
    <property type="entry name" value="SHMT"/>
    <property type="match status" value="1"/>
</dbReference>
<dbReference type="GO" id="GO:0004372">
    <property type="term" value="F:glycine hydroxymethyltransferase activity"/>
    <property type="evidence" value="ECO:0007669"/>
    <property type="project" value="UniProtKB-EC"/>
</dbReference>
<evidence type="ECO:0000256" key="10">
    <source>
        <dbReference type="ARBA" id="ARBA00022946"/>
    </source>
</evidence>
<keyword evidence="7 13" id="KW-0554">One-carbon metabolism</keyword>
<accession>A0A1E4TJQ1</accession>
<keyword evidence="10" id="KW-0809">Transit peptide</keyword>
<evidence type="ECO:0000313" key="15">
    <source>
        <dbReference type="EMBL" id="ODV91947.1"/>
    </source>
</evidence>
<protein>
    <recommendedName>
        <fullName evidence="13">Serine hydroxymethyltransferase</fullName>
        <ecNumber evidence="13">2.1.2.1</ecNumber>
    </recommendedName>
</protein>
<gene>
    <name evidence="15" type="ORF">CANCADRAFT_23607</name>
</gene>
<comment type="similarity">
    <text evidence="6 13">Belongs to the SHMT family.</text>
</comment>
<dbReference type="PIRSF" id="PIRSF000412">
    <property type="entry name" value="SHMT"/>
    <property type="match status" value="1"/>
</dbReference>
<dbReference type="SUPFAM" id="SSF53383">
    <property type="entry name" value="PLP-dependent transferases"/>
    <property type="match status" value="1"/>
</dbReference>
<proteinExistence type="inferred from homology"/>
<evidence type="ECO:0000256" key="4">
    <source>
        <dbReference type="ARBA" id="ARBA00004173"/>
    </source>
</evidence>
<dbReference type="PANTHER" id="PTHR11680">
    <property type="entry name" value="SERINE HYDROXYMETHYLTRANSFERASE"/>
    <property type="match status" value="1"/>
</dbReference>
<evidence type="ECO:0000256" key="7">
    <source>
        <dbReference type="ARBA" id="ARBA00022563"/>
    </source>
</evidence>
<comment type="pathway">
    <text evidence="5 13">One-carbon metabolism; tetrahydrofolate interconversion.</text>
</comment>
<name>A0A1E4TJQ1_9ASCO</name>
<dbReference type="InterPro" id="IPR001085">
    <property type="entry name" value="Ser_HO-MeTrfase"/>
</dbReference>
<reference evidence="16" key="1">
    <citation type="submission" date="2016-02" db="EMBL/GenBank/DDBJ databases">
        <title>Comparative genomics of biotechnologically important yeasts.</title>
        <authorList>
            <consortium name="DOE Joint Genome Institute"/>
            <person name="Riley R."/>
            <person name="Haridas S."/>
            <person name="Wolfe K.H."/>
            <person name="Lopes M.R."/>
            <person name="Hittinger C.T."/>
            <person name="Goker M."/>
            <person name="Salamov A."/>
            <person name="Wisecaver J."/>
            <person name="Long T.M."/>
            <person name="Aerts A.L."/>
            <person name="Barry K."/>
            <person name="Choi C."/>
            <person name="Clum A."/>
            <person name="Coughlan A.Y."/>
            <person name="Deshpande S."/>
            <person name="Douglass A.P."/>
            <person name="Hanson S.J."/>
            <person name="Klenk H.-P."/>
            <person name="Labutti K."/>
            <person name="Lapidus A."/>
            <person name="Lindquist E."/>
            <person name="Lipzen A."/>
            <person name="Meier-Kolthoff J.P."/>
            <person name="Ohm R.A."/>
            <person name="Otillar R.P."/>
            <person name="Pangilinan J."/>
            <person name="Peng Y."/>
            <person name="Rokas A."/>
            <person name="Rosa C.A."/>
            <person name="Scheuner C."/>
            <person name="Sibirny A.A."/>
            <person name="Slot J.C."/>
            <person name="Stielow J.B."/>
            <person name="Sun H."/>
            <person name="Kurtzman C.P."/>
            <person name="Blackwell M."/>
            <person name="Jeffries T.W."/>
            <person name="Grigoriev I.V."/>
        </authorList>
    </citation>
    <scope>NUCLEOTIDE SEQUENCE [LARGE SCALE GENOMIC DNA]</scope>
    <source>
        <strain evidence="16">NRRL Y-17796</strain>
    </source>
</reference>
<keyword evidence="8 13" id="KW-0808">Transferase</keyword>
<evidence type="ECO:0000256" key="11">
    <source>
        <dbReference type="ARBA" id="ARBA00023128"/>
    </source>
</evidence>
<comment type="catalytic activity">
    <reaction evidence="1 13">
        <text>(6R)-5,10-methylene-5,6,7,8-tetrahydrofolate + glycine + H2O = (6S)-5,6,7,8-tetrahydrofolate + L-serine</text>
        <dbReference type="Rhea" id="RHEA:15481"/>
        <dbReference type="ChEBI" id="CHEBI:15377"/>
        <dbReference type="ChEBI" id="CHEBI:15636"/>
        <dbReference type="ChEBI" id="CHEBI:33384"/>
        <dbReference type="ChEBI" id="CHEBI:57305"/>
        <dbReference type="ChEBI" id="CHEBI:57453"/>
        <dbReference type="EC" id="2.1.2.1"/>
    </reaction>
</comment>
<dbReference type="GO" id="GO:0019264">
    <property type="term" value="P:glycine biosynthetic process from serine"/>
    <property type="evidence" value="ECO:0007669"/>
    <property type="project" value="InterPro"/>
</dbReference>
<evidence type="ECO:0000256" key="8">
    <source>
        <dbReference type="ARBA" id="ARBA00022679"/>
    </source>
</evidence>
<dbReference type="InterPro" id="IPR019798">
    <property type="entry name" value="Ser_HO-MeTrfase_PLP_BS"/>
</dbReference>
<dbReference type="GO" id="GO:0005739">
    <property type="term" value="C:mitochondrion"/>
    <property type="evidence" value="ECO:0007669"/>
    <property type="project" value="UniProtKB-SubCell"/>
</dbReference>
<dbReference type="InterPro" id="IPR049943">
    <property type="entry name" value="Ser_HO-MeTrfase-like"/>
</dbReference>
<sequence length="476" mass="51618">MLSSICRPLARIGPKAAAMAYSTQPGTAFGPSLKDSDPEMYAIIEDEKKRQKESLTLIPSENFTSRAVMDALGSEMQNKYSEGYPGARYYGGNEIIDKSERLCQTRALRAFKLDSDSWGVNVQPLSGSPANLEAISAICEVGDRVMGLDLPHGGHLSHGYQTPKKKISYVSKYFTTMPYRLDPVTELIDYDALANSAQLFRPKVIIAGTSAYSRLLDYKRFREIADSVGAYLLADMAHIAGLVSAGVIPSPFEYADIVTTTTHKSLRGPRGAMIFARKELMPQIDFSVFPAHQGGPHNHTIAALSVALGQCTAADYVEYQKMVLENAQALSMRLSQLGVSQVSGGTDNHLLLLNLKQGANPIDGARVEAALDLANIATNKNTVAGDKSAITPGGLRIGTPAMTTRGFGPKEFERVADLLVEGIEHARRVASVLANKTDPTVKTTASARLRAFKAAIAEDSEILEMGERVREWVSQY</sequence>
<dbReference type="InterPro" id="IPR039429">
    <property type="entry name" value="SHMT-like_dom"/>
</dbReference>
<comment type="cofactor">
    <cofactor evidence="2 12 13">
        <name>pyridoxal 5'-phosphate</name>
        <dbReference type="ChEBI" id="CHEBI:597326"/>
    </cofactor>
</comment>
<dbReference type="GO" id="GO:0035999">
    <property type="term" value="P:tetrahydrofolate interconversion"/>
    <property type="evidence" value="ECO:0007669"/>
    <property type="project" value="UniProtKB-UniPathway"/>
</dbReference>
<dbReference type="Pfam" id="PF00464">
    <property type="entry name" value="SHMT"/>
    <property type="match status" value="1"/>
</dbReference>
<dbReference type="PROSITE" id="PS00096">
    <property type="entry name" value="SHMT"/>
    <property type="match status" value="1"/>
</dbReference>
<organism evidence="15 16">
    <name type="scientific">Tortispora caseinolytica NRRL Y-17796</name>
    <dbReference type="NCBI Taxonomy" id="767744"/>
    <lineage>
        <taxon>Eukaryota</taxon>
        <taxon>Fungi</taxon>
        <taxon>Dikarya</taxon>
        <taxon>Ascomycota</taxon>
        <taxon>Saccharomycotina</taxon>
        <taxon>Trigonopsidomycetes</taxon>
        <taxon>Trigonopsidales</taxon>
        <taxon>Trigonopsidaceae</taxon>
        <taxon>Tortispora</taxon>
    </lineage>
</organism>
<evidence type="ECO:0000256" key="3">
    <source>
        <dbReference type="ARBA" id="ARBA00002224"/>
    </source>
</evidence>
<dbReference type="UniPathway" id="UPA00193"/>
<dbReference type="InterPro" id="IPR015424">
    <property type="entry name" value="PyrdxlP-dep_Trfase"/>
</dbReference>
<dbReference type="GO" id="GO:0030170">
    <property type="term" value="F:pyridoxal phosphate binding"/>
    <property type="evidence" value="ECO:0007669"/>
    <property type="project" value="InterPro"/>
</dbReference>
<keyword evidence="9 12" id="KW-0663">Pyridoxal phosphate</keyword>
<feature type="domain" description="Serine hydroxymethyltransferase-like" evidence="14">
    <location>
        <begin position="33"/>
        <end position="418"/>
    </location>
</feature>
<feature type="modified residue" description="N6-(pyridoxal phosphate)lysine" evidence="12">
    <location>
        <position position="264"/>
    </location>
</feature>
<dbReference type="Proteomes" id="UP000095023">
    <property type="component" value="Unassembled WGS sequence"/>
</dbReference>
<evidence type="ECO:0000256" key="1">
    <source>
        <dbReference type="ARBA" id="ARBA00001528"/>
    </source>
</evidence>
<evidence type="ECO:0000256" key="13">
    <source>
        <dbReference type="RuleBase" id="RU000585"/>
    </source>
</evidence>
<dbReference type="AlphaFoldDB" id="A0A1E4TJQ1"/>
<dbReference type="OrthoDB" id="10265628at2759"/>
<evidence type="ECO:0000256" key="2">
    <source>
        <dbReference type="ARBA" id="ARBA00001933"/>
    </source>
</evidence>
<evidence type="ECO:0000256" key="12">
    <source>
        <dbReference type="PIRSR" id="PIRSR000412-50"/>
    </source>
</evidence>
<comment type="function">
    <text evidence="3 13">Interconversion of serine and glycine.</text>
</comment>
<dbReference type="InterPro" id="IPR015422">
    <property type="entry name" value="PyrdxlP-dep_Trfase_small"/>
</dbReference>
<dbReference type="EC" id="2.1.2.1" evidence="13"/>
<dbReference type="Gene3D" id="3.40.640.10">
    <property type="entry name" value="Type I PLP-dependent aspartate aminotransferase-like (Major domain)"/>
    <property type="match status" value="1"/>
</dbReference>
<comment type="subcellular location">
    <subcellularLocation>
        <location evidence="4">Mitochondrion</location>
    </subcellularLocation>
</comment>
<evidence type="ECO:0000313" key="16">
    <source>
        <dbReference type="Proteomes" id="UP000095023"/>
    </source>
</evidence>
<dbReference type="Gene3D" id="3.90.1150.10">
    <property type="entry name" value="Aspartate Aminotransferase, domain 1"/>
    <property type="match status" value="1"/>
</dbReference>
<dbReference type="FunFam" id="3.40.640.10:FF:000097">
    <property type="entry name" value="Serine hydroxymethyltransferase"/>
    <property type="match status" value="1"/>
</dbReference>